<dbReference type="PROSITE" id="PS51257">
    <property type="entry name" value="PROKAR_LIPOPROTEIN"/>
    <property type="match status" value="1"/>
</dbReference>
<protein>
    <recommendedName>
        <fullName evidence="2">MxaH protein</fullName>
    </recommendedName>
</protein>
<dbReference type="EMBL" id="LR743504">
    <property type="protein sequence ID" value="CAA2104176.1"/>
    <property type="molecule type" value="Genomic_DNA"/>
</dbReference>
<evidence type="ECO:0000313" key="1">
    <source>
        <dbReference type="EMBL" id="CAA2104176.1"/>
    </source>
</evidence>
<sequence>MKRISHAILCLPLALAACDKGDEAGNEAASTGDQALVATKSDADVPTWLSHTDPTEPARWLASREIGRPAAEVGSQTEHLRHSLARAKAVFIEDPRMMANRIVQLGEMLAEAGKPEPYADLLDGLEEVAAATHRKQLFGEMCQHYYNTRQQGADRATALTRLKERYSLQGEGRVSP</sequence>
<organism evidence="1">
    <name type="scientific">Methylobacterium bullatum</name>
    <dbReference type="NCBI Taxonomy" id="570505"/>
    <lineage>
        <taxon>Bacteria</taxon>
        <taxon>Pseudomonadati</taxon>
        <taxon>Pseudomonadota</taxon>
        <taxon>Alphaproteobacteria</taxon>
        <taxon>Hyphomicrobiales</taxon>
        <taxon>Methylobacteriaceae</taxon>
        <taxon>Methylobacterium</taxon>
    </lineage>
</organism>
<dbReference type="AlphaFoldDB" id="A0A679J8G5"/>
<reference evidence="1" key="1">
    <citation type="submission" date="2019-12" db="EMBL/GenBank/DDBJ databases">
        <authorList>
            <person name="Cremers G."/>
        </authorList>
    </citation>
    <scope>NUCLEOTIDE SEQUENCE</scope>
    <source>
        <strain evidence="1">Mbul1</strain>
    </source>
</reference>
<name>A0A679J8G5_9HYPH</name>
<evidence type="ECO:0008006" key="2">
    <source>
        <dbReference type="Google" id="ProtNLM"/>
    </source>
</evidence>
<accession>A0A679J8G5</accession>
<proteinExistence type="predicted"/>
<gene>
    <name evidence="1" type="ORF">MBUL_02575</name>
</gene>